<keyword evidence="6" id="KW-0010">Activator</keyword>
<dbReference type="PRINTS" id="PR01590">
    <property type="entry name" value="HTHFIS"/>
</dbReference>
<evidence type="ECO:0000259" key="8">
    <source>
        <dbReference type="PROSITE" id="PS50045"/>
    </source>
</evidence>
<dbReference type="Gene3D" id="1.10.10.60">
    <property type="entry name" value="Homeodomain-like"/>
    <property type="match status" value="1"/>
</dbReference>
<accession>A0A7W6FPN1</accession>
<dbReference type="Gene3D" id="1.10.8.60">
    <property type="match status" value="1"/>
</dbReference>
<dbReference type="InterPro" id="IPR027417">
    <property type="entry name" value="P-loop_NTPase"/>
</dbReference>
<dbReference type="SMART" id="SM00382">
    <property type="entry name" value="AAA"/>
    <property type="match status" value="1"/>
</dbReference>
<keyword evidence="10" id="KW-1185">Reference proteome</keyword>
<keyword evidence="3" id="KW-0902">Two-component regulatory system</keyword>
<sequence>MAVSRKREEMERKPLDLARTVLSLDPDDTAIPAIRARAFVFSDPRSRALVPLVERAAPSDATVLVIGETGTGKELVARYVHALSDRSKGPFVAVNCGAFSETMIEAELFGHERGAFTGATESRAGWFEAANGGTLFLDEIGDLPLGLQVKLLRVLQEREVVRVGARKPIPLDVRLIAATNIDLAKAVSAGRFREDLFYRLQVVPIPILPLRERRADILPLARHFLELYGSRMSAARLDLSPAAEEALFAYGWPGNIRELENAIHRATLTCHDGLIEPADLALGPLGLTGGGLAAASVGRGDGPGEAAGAPGLEEELAAVMNRLLAEGHDALLDRTVEHLVRLAYQRHNGNQIRTAAALGITRNVLRTYLKNFGML</sequence>
<evidence type="ECO:0000256" key="6">
    <source>
        <dbReference type="ARBA" id="ARBA00023159"/>
    </source>
</evidence>
<keyword evidence="5" id="KW-0238">DNA-binding</keyword>
<dbReference type="Pfam" id="PF00158">
    <property type="entry name" value="Sigma54_activat"/>
    <property type="match status" value="1"/>
</dbReference>
<dbReference type="CDD" id="cd00009">
    <property type="entry name" value="AAA"/>
    <property type="match status" value="1"/>
</dbReference>
<keyword evidence="1" id="KW-0547">Nucleotide-binding</keyword>
<proteinExistence type="predicted"/>
<reference evidence="9 10" key="1">
    <citation type="submission" date="2020-08" db="EMBL/GenBank/DDBJ databases">
        <title>Genomic Encyclopedia of Type Strains, Phase IV (KMG-IV): sequencing the most valuable type-strain genomes for metagenomic binning, comparative biology and taxonomic classification.</title>
        <authorList>
            <person name="Goeker M."/>
        </authorList>
    </citation>
    <scope>NUCLEOTIDE SEQUENCE [LARGE SCALE GENOMIC DNA]</scope>
    <source>
        <strain evidence="9 10">DSM 26189</strain>
    </source>
</reference>
<evidence type="ECO:0000256" key="3">
    <source>
        <dbReference type="ARBA" id="ARBA00023012"/>
    </source>
</evidence>
<evidence type="ECO:0000313" key="10">
    <source>
        <dbReference type="Proteomes" id="UP000571950"/>
    </source>
</evidence>
<evidence type="ECO:0000256" key="4">
    <source>
        <dbReference type="ARBA" id="ARBA00023015"/>
    </source>
</evidence>
<dbReference type="InterPro" id="IPR025944">
    <property type="entry name" value="Sigma_54_int_dom_CS"/>
</dbReference>
<dbReference type="PANTHER" id="PTHR32071">
    <property type="entry name" value="TRANSCRIPTIONAL REGULATORY PROTEIN"/>
    <property type="match status" value="1"/>
</dbReference>
<dbReference type="SUPFAM" id="SSF46689">
    <property type="entry name" value="Homeodomain-like"/>
    <property type="match status" value="1"/>
</dbReference>
<dbReference type="InterPro" id="IPR025943">
    <property type="entry name" value="Sigma_54_int_dom_ATP-bd_2"/>
</dbReference>
<dbReference type="InterPro" id="IPR025662">
    <property type="entry name" value="Sigma_54_int_dom_ATP-bd_1"/>
</dbReference>
<comment type="caution">
    <text evidence="9">The sequence shown here is derived from an EMBL/GenBank/DDBJ whole genome shotgun (WGS) entry which is preliminary data.</text>
</comment>
<dbReference type="PANTHER" id="PTHR32071:SF21">
    <property type="entry name" value="TRANSCRIPTIONAL REGULATORY PROTEIN FLGR"/>
    <property type="match status" value="1"/>
</dbReference>
<dbReference type="InterPro" id="IPR002197">
    <property type="entry name" value="HTH_Fis"/>
</dbReference>
<dbReference type="PROSITE" id="PS00688">
    <property type="entry name" value="SIGMA54_INTERACT_3"/>
    <property type="match status" value="1"/>
</dbReference>
<keyword evidence="7" id="KW-0804">Transcription</keyword>
<dbReference type="Proteomes" id="UP000571950">
    <property type="component" value="Unassembled WGS sequence"/>
</dbReference>
<evidence type="ECO:0000256" key="7">
    <source>
        <dbReference type="ARBA" id="ARBA00023163"/>
    </source>
</evidence>
<dbReference type="GO" id="GO:0043565">
    <property type="term" value="F:sequence-specific DNA binding"/>
    <property type="evidence" value="ECO:0007669"/>
    <property type="project" value="InterPro"/>
</dbReference>
<dbReference type="PROSITE" id="PS00675">
    <property type="entry name" value="SIGMA54_INTERACT_1"/>
    <property type="match status" value="1"/>
</dbReference>
<organism evidence="9 10">
    <name type="scientific">Sphingobium jiangsuense</name>
    <dbReference type="NCBI Taxonomy" id="870476"/>
    <lineage>
        <taxon>Bacteria</taxon>
        <taxon>Pseudomonadati</taxon>
        <taxon>Pseudomonadota</taxon>
        <taxon>Alphaproteobacteria</taxon>
        <taxon>Sphingomonadales</taxon>
        <taxon>Sphingomonadaceae</taxon>
        <taxon>Sphingobium</taxon>
    </lineage>
</organism>
<dbReference type="InterPro" id="IPR058031">
    <property type="entry name" value="AAA_lid_NorR"/>
</dbReference>
<dbReference type="AlphaFoldDB" id="A0A7W6FPN1"/>
<feature type="domain" description="Sigma-54 factor interaction" evidence="8">
    <location>
        <begin position="39"/>
        <end position="268"/>
    </location>
</feature>
<dbReference type="GO" id="GO:0005524">
    <property type="term" value="F:ATP binding"/>
    <property type="evidence" value="ECO:0007669"/>
    <property type="project" value="UniProtKB-KW"/>
</dbReference>
<dbReference type="InterPro" id="IPR002078">
    <property type="entry name" value="Sigma_54_int"/>
</dbReference>
<keyword evidence="2" id="KW-0067">ATP-binding</keyword>
<gene>
    <name evidence="9" type="ORF">GGR43_001768</name>
</gene>
<dbReference type="Gene3D" id="3.40.50.300">
    <property type="entry name" value="P-loop containing nucleotide triphosphate hydrolases"/>
    <property type="match status" value="1"/>
</dbReference>
<dbReference type="Pfam" id="PF25601">
    <property type="entry name" value="AAA_lid_14"/>
    <property type="match status" value="1"/>
</dbReference>
<dbReference type="EMBL" id="JACIDT010000005">
    <property type="protein sequence ID" value="MBB3926053.1"/>
    <property type="molecule type" value="Genomic_DNA"/>
</dbReference>
<dbReference type="GO" id="GO:0000160">
    <property type="term" value="P:phosphorelay signal transduction system"/>
    <property type="evidence" value="ECO:0007669"/>
    <property type="project" value="UniProtKB-KW"/>
</dbReference>
<dbReference type="PROSITE" id="PS50045">
    <property type="entry name" value="SIGMA54_INTERACT_4"/>
    <property type="match status" value="1"/>
</dbReference>
<name>A0A7W6FPN1_9SPHN</name>
<keyword evidence="4" id="KW-0805">Transcription regulation</keyword>
<dbReference type="PROSITE" id="PS00676">
    <property type="entry name" value="SIGMA54_INTERACT_2"/>
    <property type="match status" value="1"/>
</dbReference>
<dbReference type="InterPro" id="IPR003593">
    <property type="entry name" value="AAA+_ATPase"/>
</dbReference>
<dbReference type="InterPro" id="IPR009057">
    <property type="entry name" value="Homeodomain-like_sf"/>
</dbReference>
<dbReference type="RefSeq" id="WP_188071731.1">
    <property type="nucleotide sequence ID" value="NZ_BSPS01000029.1"/>
</dbReference>
<protein>
    <submittedName>
        <fullName evidence="9">Transcriptional regulator with PAS, ATPase and Fis domain</fullName>
    </submittedName>
</protein>
<dbReference type="GO" id="GO:0006355">
    <property type="term" value="P:regulation of DNA-templated transcription"/>
    <property type="evidence" value="ECO:0007669"/>
    <property type="project" value="InterPro"/>
</dbReference>
<evidence type="ECO:0000313" key="9">
    <source>
        <dbReference type="EMBL" id="MBB3926053.1"/>
    </source>
</evidence>
<evidence type="ECO:0000256" key="5">
    <source>
        <dbReference type="ARBA" id="ARBA00023125"/>
    </source>
</evidence>
<evidence type="ECO:0000256" key="2">
    <source>
        <dbReference type="ARBA" id="ARBA00022840"/>
    </source>
</evidence>
<dbReference type="FunFam" id="3.40.50.300:FF:000006">
    <property type="entry name" value="DNA-binding transcriptional regulator NtrC"/>
    <property type="match status" value="1"/>
</dbReference>
<dbReference type="SUPFAM" id="SSF52540">
    <property type="entry name" value="P-loop containing nucleoside triphosphate hydrolases"/>
    <property type="match status" value="1"/>
</dbReference>
<evidence type="ECO:0000256" key="1">
    <source>
        <dbReference type="ARBA" id="ARBA00022741"/>
    </source>
</evidence>